<evidence type="ECO:0008006" key="4">
    <source>
        <dbReference type="Google" id="ProtNLM"/>
    </source>
</evidence>
<dbReference type="EMBL" id="CP065956">
    <property type="protein sequence ID" value="QSR86649.1"/>
    <property type="molecule type" value="Genomic_DNA"/>
</dbReference>
<feature type="transmembrane region" description="Helical" evidence="1">
    <location>
        <begin position="28"/>
        <end position="52"/>
    </location>
</feature>
<protein>
    <recommendedName>
        <fullName evidence="4">EamA domain-containing protein</fullName>
    </recommendedName>
</protein>
<reference evidence="2 3" key="1">
    <citation type="submission" date="2020-12" db="EMBL/GenBank/DDBJ databases">
        <authorList>
            <person name="Awala S.I."/>
            <person name="Gwak J.-H."/>
            <person name="Kim S.-J."/>
            <person name="Rhee S.-K."/>
        </authorList>
    </citation>
    <scope>NUCLEOTIDE SEQUENCE [LARGE SCALE GENOMIC DNA]</scope>
    <source>
        <strain evidence="2 3">IT5</strain>
    </source>
</reference>
<dbReference type="Proteomes" id="UP000663088">
    <property type="component" value="Chromosome"/>
</dbReference>
<feature type="transmembrane region" description="Helical" evidence="1">
    <location>
        <begin position="90"/>
        <end position="107"/>
    </location>
</feature>
<feature type="transmembrane region" description="Helical" evidence="1">
    <location>
        <begin position="64"/>
        <end position="84"/>
    </location>
</feature>
<keyword evidence="1" id="KW-0812">Transmembrane</keyword>
<sequence>MKMMMHLLALFFLQVGNPSEQDLYTRSTFQGPICIVLLLIGSAVASYYAVSLFKWRKLETKPDILSLFLLSFFGLCGLLGMLFWKPLPEDYRWVGLLVGVSLLLLLAKKFAPKAIPPQLLPPILVPSAIATLHYLVHEKIEFLIVFLVTLFTLGVIKELKD</sequence>
<feature type="transmembrane region" description="Helical" evidence="1">
    <location>
        <begin position="119"/>
        <end position="136"/>
    </location>
</feature>
<name>A0ABX7PVM3_9BACT</name>
<feature type="transmembrane region" description="Helical" evidence="1">
    <location>
        <begin position="142"/>
        <end position="159"/>
    </location>
</feature>
<evidence type="ECO:0000256" key="1">
    <source>
        <dbReference type="SAM" id="Phobius"/>
    </source>
</evidence>
<keyword evidence="1" id="KW-1133">Transmembrane helix</keyword>
<evidence type="ECO:0000313" key="3">
    <source>
        <dbReference type="Proteomes" id="UP000663088"/>
    </source>
</evidence>
<keyword evidence="3" id="KW-1185">Reference proteome</keyword>
<gene>
    <name evidence="2" type="ORF">EM20IM_09240</name>
</gene>
<proteinExistence type="predicted"/>
<evidence type="ECO:0000313" key="2">
    <source>
        <dbReference type="EMBL" id="QSR86649.1"/>
    </source>
</evidence>
<organism evidence="2 3">
    <name type="scientific">Candidatus Methylacidiphilum infernorum</name>
    <dbReference type="NCBI Taxonomy" id="511746"/>
    <lineage>
        <taxon>Bacteria</taxon>
        <taxon>Pseudomonadati</taxon>
        <taxon>Verrucomicrobiota</taxon>
        <taxon>Methylacidiphilae</taxon>
        <taxon>Methylacidiphilales</taxon>
        <taxon>Methylacidiphilaceae</taxon>
        <taxon>Methylacidiphilum (ex Ratnadevi et al. 2023)</taxon>
    </lineage>
</organism>
<keyword evidence="1" id="KW-0472">Membrane</keyword>
<accession>A0ABX7PVM3</accession>